<feature type="transmembrane region" description="Helical" evidence="8">
    <location>
        <begin position="132"/>
        <end position="150"/>
    </location>
</feature>
<evidence type="ECO:0000259" key="9">
    <source>
        <dbReference type="PROSITE" id="PS50893"/>
    </source>
</evidence>
<dbReference type="SMART" id="SM00382">
    <property type="entry name" value="AAA"/>
    <property type="match status" value="1"/>
</dbReference>
<keyword evidence="7 8" id="KW-0472">Membrane</keyword>
<evidence type="ECO:0000256" key="8">
    <source>
        <dbReference type="SAM" id="Phobius"/>
    </source>
</evidence>
<proteinExistence type="predicted"/>
<feature type="transmembrane region" description="Helical" evidence="8">
    <location>
        <begin position="12"/>
        <end position="32"/>
    </location>
</feature>
<dbReference type="SUPFAM" id="SSF52540">
    <property type="entry name" value="P-loop containing nucleoside triphosphate hydrolases"/>
    <property type="match status" value="1"/>
</dbReference>
<dbReference type="Gene3D" id="3.40.50.300">
    <property type="entry name" value="P-loop containing nucleotide triphosphate hydrolases"/>
    <property type="match status" value="1"/>
</dbReference>
<name>A0ABU6JH60_9BURK</name>
<dbReference type="PANTHER" id="PTHR43394:SF1">
    <property type="entry name" value="ATP-BINDING CASSETTE SUB-FAMILY B MEMBER 10, MITOCHONDRIAL"/>
    <property type="match status" value="1"/>
</dbReference>
<evidence type="ECO:0000256" key="3">
    <source>
        <dbReference type="ARBA" id="ARBA00022692"/>
    </source>
</evidence>
<evidence type="ECO:0000313" key="12">
    <source>
        <dbReference type="Proteomes" id="UP001352263"/>
    </source>
</evidence>
<comment type="subcellular location">
    <subcellularLocation>
        <location evidence="1">Cell membrane</location>
        <topology evidence="1">Multi-pass membrane protein</topology>
    </subcellularLocation>
</comment>
<dbReference type="EMBL" id="JAWIIV010000037">
    <property type="protein sequence ID" value="MEC4722811.1"/>
    <property type="molecule type" value="Genomic_DNA"/>
</dbReference>
<feature type="domain" description="ABC transmembrane type-1" evidence="10">
    <location>
        <begin position="17"/>
        <end position="299"/>
    </location>
</feature>
<dbReference type="Proteomes" id="UP001352263">
    <property type="component" value="Unassembled WGS sequence"/>
</dbReference>
<feature type="domain" description="ABC transporter" evidence="9">
    <location>
        <begin position="334"/>
        <end position="549"/>
    </location>
</feature>
<protein>
    <submittedName>
        <fullName evidence="11">ABC transporter ATP-binding protein</fullName>
    </submittedName>
</protein>
<dbReference type="Gene3D" id="1.20.1560.10">
    <property type="entry name" value="ABC transporter type 1, transmembrane domain"/>
    <property type="match status" value="1"/>
</dbReference>
<keyword evidence="6 8" id="KW-1133">Transmembrane helix</keyword>
<sequence length="553" mass="59870">MWLWIAGFIKPYAGALVLVMVLSLIAVGGGLAQPYLTKSLIDDGILRSDSSFIWTLVAIGAAIAVCSTVLNFLVRRTYVSLSCTVLHAMREDIFKHILSLSPTYFSGSKQGDIQSRLDGDIAEIQRFAVDTLLASVNNIIMLVGSLVLIWTLSPPLVIVTAGVIIISTLFVRCLRPTLETMSRRARLHSSAIMGFFVEKLRCVKFIQAHCAEMREIHRLSDLHIAMRGDALRLQFVAYAAHAVPTLITSLTILGVFGFGSGYIASGEITLGALIAFVSYLQKSISPAQNLLGSYVSLQKARVSMERVKALMDERPAVASPSEPILLPCPANGILEFRDVSFIYPGSHAHVLKTASAVIPSGSHVLLSGKSGAGKTTITDLLQRYYDPSEGQILLGGANIADFNIADLRRVIYVVSQEATVVHGTLADNIRYGSPTASDKEVHNAAELAGLLVNSPRFVDGIRTIVGERGADLSGGERQRISLARALLMKPEILVIDEGTSAVDVLTENALFSTIRNGFSNKTVIYVSHRPGDMHYDVCIELVRGQLIQARSVP</sequence>
<evidence type="ECO:0000256" key="6">
    <source>
        <dbReference type="ARBA" id="ARBA00022989"/>
    </source>
</evidence>
<dbReference type="PROSITE" id="PS00211">
    <property type="entry name" value="ABC_TRANSPORTER_1"/>
    <property type="match status" value="1"/>
</dbReference>
<dbReference type="Pfam" id="PF00664">
    <property type="entry name" value="ABC_membrane"/>
    <property type="match status" value="1"/>
</dbReference>
<evidence type="ECO:0000313" key="11">
    <source>
        <dbReference type="EMBL" id="MEC4722811.1"/>
    </source>
</evidence>
<evidence type="ECO:0000256" key="2">
    <source>
        <dbReference type="ARBA" id="ARBA00022475"/>
    </source>
</evidence>
<feature type="transmembrane region" description="Helical" evidence="8">
    <location>
        <begin position="52"/>
        <end position="74"/>
    </location>
</feature>
<dbReference type="PROSITE" id="PS50893">
    <property type="entry name" value="ABC_TRANSPORTER_2"/>
    <property type="match status" value="1"/>
</dbReference>
<dbReference type="GO" id="GO:0005524">
    <property type="term" value="F:ATP binding"/>
    <property type="evidence" value="ECO:0007669"/>
    <property type="project" value="UniProtKB-KW"/>
</dbReference>
<dbReference type="RefSeq" id="WP_326509471.1">
    <property type="nucleotide sequence ID" value="NZ_JAWIIV010000037.1"/>
</dbReference>
<evidence type="ECO:0000256" key="4">
    <source>
        <dbReference type="ARBA" id="ARBA00022741"/>
    </source>
</evidence>
<keyword evidence="3 8" id="KW-0812">Transmembrane</keyword>
<comment type="caution">
    <text evidence="11">The sequence shown here is derived from an EMBL/GenBank/DDBJ whole genome shotgun (WGS) entry which is preliminary data.</text>
</comment>
<reference evidence="11 12" key="1">
    <citation type="submission" date="2023-10" db="EMBL/GenBank/DDBJ databases">
        <title>Noviherbaspirillum sp. CPCC 100848 genome assembly.</title>
        <authorList>
            <person name="Li X.Y."/>
            <person name="Fang X.M."/>
        </authorList>
    </citation>
    <scope>NUCLEOTIDE SEQUENCE [LARGE SCALE GENOMIC DNA]</scope>
    <source>
        <strain evidence="11 12">CPCC 100848</strain>
    </source>
</reference>
<feature type="transmembrane region" description="Helical" evidence="8">
    <location>
        <begin position="156"/>
        <end position="174"/>
    </location>
</feature>
<dbReference type="InterPro" id="IPR039421">
    <property type="entry name" value="Type_1_exporter"/>
</dbReference>
<evidence type="ECO:0000256" key="5">
    <source>
        <dbReference type="ARBA" id="ARBA00022840"/>
    </source>
</evidence>
<keyword evidence="2" id="KW-1003">Cell membrane</keyword>
<dbReference type="InterPro" id="IPR036640">
    <property type="entry name" value="ABC1_TM_sf"/>
</dbReference>
<dbReference type="InterPro" id="IPR027417">
    <property type="entry name" value="P-loop_NTPase"/>
</dbReference>
<feature type="transmembrane region" description="Helical" evidence="8">
    <location>
        <begin position="235"/>
        <end position="256"/>
    </location>
</feature>
<dbReference type="PROSITE" id="PS50929">
    <property type="entry name" value="ABC_TM1F"/>
    <property type="match status" value="1"/>
</dbReference>
<dbReference type="Pfam" id="PF00005">
    <property type="entry name" value="ABC_tran"/>
    <property type="match status" value="1"/>
</dbReference>
<accession>A0ABU6JH60</accession>
<organism evidence="11 12">
    <name type="scientific">Noviherbaspirillum album</name>
    <dbReference type="NCBI Taxonomy" id="3080276"/>
    <lineage>
        <taxon>Bacteria</taxon>
        <taxon>Pseudomonadati</taxon>
        <taxon>Pseudomonadota</taxon>
        <taxon>Betaproteobacteria</taxon>
        <taxon>Burkholderiales</taxon>
        <taxon>Oxalobacteraceae</taxon>
        <taxon>Noviherbaspirillum</taxon>
    </lineage>
</organism>
<dbReference type="InterPro" id="IPR017871">
    <property type="entry name" value="ABC_transporter-like_CS"/>
</dbReference>
<evidence type="ECO:0000256" key="7">
    <source>
        <dbReference type="ARBA" id="ARBA00023136"/>
    </source>
</evidence>
<evidence type="ECO:0000259" key="10">
    <source>
        <dbReference type="PROSITE" id="PS50929"/>
    </source>
</evidence>
<evidence type="ECO:0000256" key="1">
    <source>
        <dbReference type="ARBA" id="ARBA00004651"/>
    </source>
</evidence>
<dbReference type="InterPro" id="IPR011527">
    <property type="entry name" value="ABC1_TM_dom"/>
</dbReference>
<feature type="transmembrane region" description="Helical" evidence="8">
    <location>
        <begin position="262"/>
        <end position="280"/>
    </location>
</feature>
<keyword evidence="12" id="KW-1185">Reference proteome</keyword>
<dbReference type="CDD" id="cd07346">
    <property type="entry name" value="ABC_6TM_exporters"/>
    <property type="match status" value="1"/>
</dbReference>
<gene>
    <name evidence="11" type="ORF">RY831_26995</name>
</gene>
<keyword evidence="4" id="KW-0547">Nucleotide-binding</keyword>
<dbReference type="PANTHER" id="PTHR43394">
    <property type="entry name" value="ATP-DEPENDENT PERMEASE MDL1, MITOCHONDRIAL"/>
    <property type="match status" value="1"/>
</dbReference>
<dbReference type="InterPro" id="IPR003439">
    <property type="entry name" value="ABC_transporter-like_ATP-bd"/>
</dbReference>
<dbReference type="SUPFAM" id="SSF90123">
    <property type="entry name" value="ABC transporter transmembrane region"/>
    <property type="match status" value="1"/>
</dbReference>
<dbReference type="InterPro" id="IPR003593">
    <property type="entry name" value="AAA+_ATPase"/>
</dbReference>
<keyword evidence="5 11" id="KW-0067">ATP-binding</keyword>